<evidence type="ECO:0000256" key="9">
    <source>
        <dbReference type="ARBA" id="ARBA00023049"/>
    </source>
</evidence>
<organism evidence="14">
    <name type="scientific">Melanaphis sacchari</name>
    <dbReference type="NCBI Taxonomy" id="742174"/>
    <lineage>
        <taxon>Eukaryota</taxon>
        <taxon>Metazoa</taxon>
        <taxon>Ecdysozoa</taxon>
        <taxon>Arthropoda</taxon>
        <taxon>Hexapoda</taxon>
        <taxon>Insecta</taxon>
        <taxon>Pterygota</taxon>
        <taxon>Neoptera</taxon>
        <taxon>Paraneoptera</taxon>
        <taxon>Hemiptera</taxon>
        <taxon>Sternorrhyncha</taxon>
        <taxon>Aphidomorpha</taxon>
        <taxon>Aphidoidea</taxon>
        <taxon>Aphididae</taxon>
        <taxon>Aphidini</taxon>
        <taxon>Melanaphis</taxon>
    </lineage>
</organism>
<dbReference type="Gene3D" id="3.40.390.10">
    <property type="entry name" value="Collagenase (Catalytic Domain)"/>
    <property type="match status" value="1"/>
</dbReference>
<keyword evidence="5" id="KW-0479">Metal-binding</keyword>
<evidence type="ECO:0000256" key="7">
    <source>
        <dbReference type="ARBA" id="ARBA00022833"/>
    </source>
</evidence>
<dbReference type="FunFam" id="3.40.390.10:FF:000076">
    <property type="entry name" value="membrane metallo-endopeptidase-like 1"/>
    <property type="match status" value="1"/>
</dbReference>
<dbReference type="InterPro" id="IPR000718">
    <property type="entry name" value="Peptidase_M13"/>
</dbReference>
<keyword evidence="7" id="KW-0862">Zinc</keyword>
<evidence type="ECO:0000256" key="10">
    <source>
        <dbReference type="ARBA" id="ARBA00023157"/>
    </source>
</evidence>
<evidence type="ECO:0000256" key="3">
    <source>
        <dbReference type="ARBA" id="ARBA00007357"/>
    </source>
</evidence>
<keyword evidence="10" id="KW-1015">Disulfide bond</keyword>
<dbReference type="PANTHER" id="PTHR11733:SF167">
    <property type="entry name" value="FI17812P1-RELATED"/>
    <property type="match status" value="1"/>
</dbReference>
<dbReference type="Pfam" id="PF05649">
    <property type="entry name" value="Peptidase_M13_N"/>
    <property type="match status" value="1"/>
</dbReference>
<feature type="domain" description="Peptidase M13 N-terminal" evidence="13">
    <location>
        <begin position="127"/>
        <end position="512"/>
    </location>
</feature>
<dbReference type="CDD" id="cd08662">
    <property type="entry name" value="M13"/>
    <property type="match status" value="1"/>
</dbReference>
<keyword evidence="9" id="KW-0482">Metalloprotease</keyword>
<evidence type="ECO:0000256" key="2">
    <source>
        <dbReference type="ARBA" id="ARBA00004401"/>
    </source>
</evidence>
<keyword evidence="4" id="KW-0645">Protease</keyword>
<evidence type="ECO:0000256" key="1">
    <source>
        <dbReference type="ARBA" id="ARBA00001947"/>
    </source>
</evidence>
<evidence type="ECO:0000259" key="13">
    <source>
        <dbReference type="Pfam" id="PF05649"/>
    </source>
</evidence>
<keyword evidence="12" id="KW-0472">Membrane</keyword>
<protein>
    <submittedName>
        <fullName evidence="14">Endothelin-converting enzyme 1</fullName>
    </submittedName>
</protein>
<dbReference type="Gene3D" id="1.10.1380.10">
    <property type="entry name" value="Neutral endopeptidase , domain2"/>
    <property type="match status" value="1"/>
</dbReference>
<dbReference type="EMBL" id="GFXV01004875">
    <property type="protein sequence ID" value="MBW16680.1"/>
    <property type="molecule type" value="Transcribed_RNA"/>
</dbReference>
<evidence type="ECO:0000256" key="4">
    <source>
        <dbReference type="ARBA" id="ARBA00022670"/>
    </source>
</evidence>
<sequence>MAHYKHKVFEEETSSMGSVHLTEGVTASSTHIRFYTGKPKNIWSRLKNRTSLEKVLLALTLLNGVILLFIIMLPMHQEKCSPPTHQIPDIYEESDSFVSTGQDYCMKETCVTTAAAIIKSMDTKSDPCQDFYQYACGQWIKANPVPDGRSMWGMFNELEMNNQLIVKNSLEAIPMNTSSKAELKAKMYFTACMDPNNTIETLGAKPLLDLIKDIGGWNISGTWNVSSWKLQKTLETVHNRFNMAGLFYWMVGEDDRNSSRHVIQIDEGGLTLPTRDFYLNVTANQKLLDTYLDYMTTIGTLLGGEPNSTRLQMKEVIKFETRLAAFTEPDENRRDEEKAYHIMSISELQNLAPFIQWTHYFNAAFRLVDRKITTKENVVVYSPSFMSNLSALITEYNKSPENKTVINNYLVWQTVRTVTPYLSKVFRDAYKGLRKALLGSEGGEEPWRYCISDTNNVLGFALGALYVREVFHGQSKKLAEEMINEIRTAFKDNFKNLKWMDKETLIEAEKKSRCYNRYDWFSRLYNGLKSVGR</sequence>
<feature type="transmembrane region" description="Helical" evidence="12">
    <location>
        <begin position="55"/>
        <end position="75"/>
    </location>
</feature>
<comment type="subcellular location">
    <subcellularLocation>
        <location evidence="2">Cell membrane</location>
        <topology evidence="2">Single-pass type II membrane protein</topology>
    </subcellularLocation>
</comment>
<keyword evidence="6" id="KW-0378">Hydrolase</keyword>
<dbReference type="AlphaFoldDB" id="A0A2H8TRR3"/>
<comment type="similarity">
    <text evidence="3">Belongs to the peptidase M13 family.</text>
</comment>
<evidence type="ECO:0000256" key="11">
    <source>
        <dbReference type="ARBA" id="ARBA00023180"/>
    </source>
</evidence>
<keyword evidence="12" id="KW-1133">Transmembrane helix</keyword>
<reference evidence="14" key="1">
    <citation type="submission" date="2017-10" db="EMBL/GenBank/DDBJ databases">
        <title>Transcriptome Assembly of Sugarcane Aphid Adults.</title>
        <authorList>
            <person name="Scully E.D."/>
            <person name="Palmer N.A."/>
            <person name="Geib S.M."/>
            <person name="Sarath G."/>
            <person name="Sattler S.E."/>
        </authorList>
    </citation>
    <scope>NUCLEOTIDE SEQUENCE</scope>
    <source>
        <tissue evidence="14">Whole body</tissue>
    </source>
</reference>
<dbReference type="PANTHER" id="PTHR11733">
    <property type="entry name" value="ZINC METALLOPROTEASE FAMILY M13 NEPRILYSIN-RELATED"/>
    <property type="match status" value="1"/>
</dbReference>
<evidence type="ECO:0000256" key="5">
    <source>
        <dbReference type="ARBA" id="ARBA00022723"/>
    </source>
</evidence>
<dbReference type="GO" id="GO:0046872">
    <property type="term" value="F:metal ion binding"/>
    <property type="evidence" value="ECO:0007669"/>
    <property type="project" value="UniProtKB-KW"/>
</dbReference>
<accession>A0A2H8TRR3</accession>
<evidence type="ECO:0000256" key="12">
    <source>
        <dbReference type="SAM" id="Phobius"/>
    </source>
</evidence>
<dbReference type="InterPro" id="IPR042089">
    <property type="entry name" value="Peptidase_M13_dom_2"/>
</dbReference>
<proteinExistence type="inferred from homology"/>
<dbReference type="GO" id="GO:0016485">
    <property type="term" value="P:protein processing"/>
    <property type="evidence" value="ECO:0007669"/>
    <property type="project" value="TreeGrafter"/>
</dbReference>
<dbReference type="GO" id="GO:0004222">
    <property type="term" value="F:metalloendopeptidase activity"/>
    <property type="evidence" value="ECO:0007669"/>
    <property type="project" value="InterPro"/>
</dbReference>
<keyword evidence="11" id="KW-0325">Glycoprotein</keyword>
<evidence type="ECO:0000256" key="6">
    <source>
        <dbReference type="ARBA" id="ARBA00022801"/>
    </source>
</evidence>
<evidence type="ECO:0000313" key="14">
    <source>
        <dbReference type="EMBL" id="MBW16680.1"/>
    </source>
</evidence>
<name>A0A2H8TRR3_9HEMI</name>
<comment type="cofactor">
    <cofactor evidence="1">
        <name>Zn(2+)</name>
        <dbReference type="ChEBI" id="CHEBI:29105"/>
    </cofactor>
</comment>
<keyword evidence="12" id="KW-0812">Transmembrane</keyword>
<gene>
    <name evidence="14" type="primary">Ece1_6</name>
</gene>
<dbReference type="SUPFAM" id="SSF55486">
    <property type="entry name" value="Metalloproteases ('zincins'), catalytic domain"/>
    <property type="match status" value="1"/>
</dbReference>
<keyword evidence="8" id="KW-0735">Signal-anchor</keyword>
<dbReference type="PROSITE" id="PS51885">
    <property type="entry name" value="NEPRILYSIN"/>
    <property type="match status" value="1"/>
</dbReference>
<dbReference type="InterPro" id="IPR024079">
    <property type="entry name" value="MetalloPept_cat_dom_sf"/>
</dbReference>
<dbReference type="OrthoDB" id="6475849at2759"/>
<dbReference type="InterPro" id="IPR008753">
    <property type="entry name" value="Peptidase_M13_N"/>
</dbReference>
<dbReference type="GO" id="GO:0005886">
    <property type="term" value="C:plasma membrane"/>
    <property type="evidence" value="ECO:0007669"/>
    <property type="project" value="UniProtKB-SubCell"/>
</dbReference>
<evidence type="ECO:0000256" key="8">
    <source>
        <dbReference type="ARBA" id="ARBA00022968"/>
    </source>
</evidence>